<evidence type="ECO:0000256" key="1">
    <source>
        <dbReference type="SAM" id="Phobius"/>
    </source>
</evidence>
<comment type="caution">
    <text evidence="2">The sequence shown here is derived from an EMBL/GenBank/DDBJ whole genome shotgun (WGS) entry which is preliminary data.</text>
</comment>
<gene>
    <name evidence="2" type="ORF">JX360_16920</name>
</gene>
<dbReference type="InterPro" id="IPR009825">
    <property type="entry name" value="ECF_substrate-spec-like"/>
</dbReference>
<evidence type="ECO:0000313" key="3">
    <source>
        <dbReference type="Proteomes" id="UP000830835"/>
    </source>
</evidence>
<reference evidence="2" key="1">
    <citation type="submission" date="2021-02" db="EMBL/GenBank/DDBJ databases">
        <title>The CRISPR/cas machinery reduction and long-range gene transfer in the hot spring cyanobacterium Synechococcus.</title>
        <authorList>
            <person name="Dvorak P."/>
            <person name="Jahodarova E."/>
            <person name="Hasler P."/>
            <person name="Poulickova A."/>
        </authorList>
    </citation>
    <scope>NUCLEOTIDE SEQUENCE</scope>
    <source>
        <strain evidence="2">Rupite</strain>
    </source>
</reference>
<keyword evidence="1" id="KW-0812">Transmembrane</keyword>
<keyword evidence="1" id="KW-0472">Membrane</keyword>
<protein>
    <submittedName>
        <fullName evidence="2">ECF transporter S component</fullName>
    </submittedName>
</protein>
<feature type="transmembrane region" description="Helical" evidence="1">
    <location>
        <begin position="85"/>
        <end position="107"/>
    </location>
</feature>
<dbReference type="Gene3D" id="1.10.1760.20">
    <property type="match status" value="1"/>
</dbReference>
<accession>A0ABT0CFL0</accession>
<feature type="transmembrane region" description="Helical" evidence="1">
    <location>
        <begin position="119"/>
        <end position="146"/>
    </location>
</feature>
<evidence type="ECO:0000313" key="2">
    <source>
        <dbReference type="EMBL" id="MCJ2544568.1"/>
    </source>
</evidence>
<dbReference type="EMBL" id="JAFIRA010000080">
    <property type="protein sequence ID" value="MCJ2544568.1"/>
    <property type="molecule type" value="Genomic_DNA"/>
</dbReference>
<sequence>MTALNSPQLWSFGTRQVVYSAIGAALYGAFSLLTNLVPLPAAGNITFRPAVAVLIFFGLAFGPWVGFLSGLIGNTLGDMLTGWGFFWNWSVGNGLMGMIPGLAMLMITDYRNRAQIFMAIGWGILGVAVGMLFASLVEILVSGITINTALVGYFTPAFLGNLVVTVVLLPVLMVAFAAVKTQRGR</sequence>
<dbReference type="Pfam" id="PF07155">
    <property type="entry name" value="ECF-ribofla_trS"/>
    <property type="match status" value="1"/>
</dbReference>
<dbReference type="PANTHER" id="PTHR37815">
    <property type="entry name" value="UPF0397 PROTEIN BC_2624-RELATED"/>
    <property type="match status" value="1"/>
</dbReference>
<name>A0ABT0CFL0_THEVL</name>
<dbReference type="RefSeq" id="WP_244353272.1">
    <property type="nucleotide sequence ID" value="NZ_JAFIRA010000080.1"/>
</dbReference>
<keyword evidence="3" id="KW-1185">Reference proteome</keyword>
<feature type="transmembrane region" description="Helical" evidence="1">
    <location>
        <begin position="17"/>
        <end position="39"/>
    </location>
</feature>
<keyword evidence="1" id="KW-1133">Transmembrane helix</keyword>
<dbReference type="PANTHER" id="PTHR37815:SF3">
    <property type="entry name" value="UPF0397 PROTEIN SPR0429"/>
    <property type="match status" value="1"/>
</dbReference>
<organism evidence="2 3">
    <name type="scientific">Thermostichus vulcanus str. 'Rupite'</name>
    <dbReference type="NCBI Taxonomy" id="2813851"/>
    <lineage>
        <taxon>Bacteria</taxon>
        <taxon>Bacillati</taxon>
        <taxon>Cyanobacteriota</taxon>
        <taxon>Cyanophyceae</taxon>
        <taxon>Thermostichales</taxon>
        <taxon>Thermostichaceae</taxon>
        <taxon>Thermostichus</taxon>
    </lineage>
</organism>
<proteinExistence type="predicted"/>
<feature type="transmembrane region" description="Helical" evidence="1">
    <location>
        <begin position="158"/>
        <end position="179"/>
    </location>
</feature>
<dbReference type="Proteomes" id="UP000830835">
    <property type="component" value="Unassembled WGS sequence"/>
</dbReference>
<feature type="transmembrane region" description="Helical" evidence="1">
    <location>
        <begin position="51"/>
        <end position="73"/>
    </location>
</feature>